<sequence>MTDNAASAVPNSLQAAWGVRERPGFGPRPGLSLDRIVAAALELAESDGLAAVSMVKVAKALDVSTMALYRYVAAKDELLELMVDAGFGEPPPGPEGADWREGLAAWVWDCLTAWRRHPWMLHVPVSGPPLTPHQIAWLERGLTCLADTGLSERERLSVVMMASGLVRGWANVTVGADEGRDPAYYATTLSRLIDPLRFPAVTAAMAAGAIDDDTDDPDEEFRFQLERLLDGVQALITRD</sequence>
<accession>D3Q9J6</accession>
<dbReference type="eggNOG" id="COG1309">
    <property type="taxonomic scope" value="Bacteria"/>
</dbReference>
<dbReference type="InterPro" id="IPR050109">
    <property type="entry name" value="HTH-type_TetR-like_transc_reg"/>
</dbReference>
<evidence type="ECO:0000313" key="7">
    <source>
        <dbReference type="Proteomes" id="UP000000844"/>
    </source>
</evidence>
<gene>
    <name evidence="6" type="ordered locus">Snas_3007</name>
</gene>
<reference evidence="6 7" key="1">
    <citation type="journal article" date="2009" name="Stand. Genomic Sci.">
        <title>Complete genome sequence of Stackebrandtia nassauensis type strain (LLR-40K-21).</title>
        <authorList>
            <person name="Munk C."/>
            <person name="Lapidus A."/>
            <person name="Copeland A."/>
            <person name="Jando M."/>
            <person name="Mayilraj S."/>
            <person name="Glavina Del Rio T."/>
            <person name="Nolan M."/>
            <person name="Chen F."/>
            <person name="Lucas S."/>
            <person name="Tice H."/>
            <person name="Cheng J.F."/>
            <person name="Han C."/>
            <person name="Detter J.C."/>
            <person name="Bruce D."/>
            <person name="Goodwin L."/>
            <person name="Chain P."/>
            <person name="Pitluck S."/>
            <person name="Goker M."/>
            <person name="Ovchinikova G."/>
            <person name="Pati A."/>
            <person name="Ivanova N."/>
            <person name="Mavromatis K."/>
            <person name="Chen A."/>
            <person name="Palaniappan K."/>
            <person name="Land M."/>
            <person name="Hauser L."/>
            <person name="Chang Y.J."/>
            <person name="Jeffries C.D."/>
            <person name="Bristow J."/>
            <person name="Eisen J.A."/>
            <person name="Markowitz V."/>
            <person name="Hugenholtz P."/>
            <person name="Kyrpides N.C."/>
            <person name="Klenk H.P."/>
        </authorList>
    </citation>
    <scope>NUCLEOTIDE SEQUENCE [LARGE SCALE GENOMIC DNA]</scope>
    <source>
        <strain evidence="7">DSM 44728 / CIP 108903 / NRRL B-16338 / NBRC 102104 / LLR-40K-21</strain>
    </source>
</reference>
<dbReference type="InterPro" id="IPR009057">
    <property type="entry name" value="Homeodomain-like_sf"/>
</dbReference>
<dbReference type="OrthoDB" id="2570341at2"/>
<protein>
    <submittedName>
        <fullName evidence="6">Transcriptional regulator, TetR family</fullName>
    </submittedName>
</protein>
<keyword evidence="7" id="KW-1185">Reference proteome</keyword>
<evidence type="ECO:0000259" key="5">
    <source>
        <dbReference type="PROSITE" id="PS50977"/>
    </source>
</evidence>
<dbReference type="Pfam" id="PF02909">
    <property type="entry name" value="TetR_C_1"/>
    <property type="match status" value="1"/>
</dbReference>
<dbReference type="GO" id="GO:0000976">
    <property type="term" value="F:transcription cis-regulatory region binding"/>
    <property type="evidence" value="ECO:0007669"/>
    <property type="project" value="TreeGrafter"/>
</dbReference>
<keyword evidence="3" id="KW-0804">Transcription</keyword>
<dbReference type="STRING" id="446470.Snas_3007"/>
<dbReference type="HOGENOM" id="CLU_069543_0_1_11"/>
<dbReference type="GO" id="GO:0003700">
    <property type="term" value="F:DNA-binding transcription factor activity"/>
    <property type="evidence" value="ECO:0007669"/>
    <property type="project" value="TreeGrafter"/>
</dbReference>
<dbReference type="PANTHER" id="PTHR30055:SF151">
    <property type="entry name" value="TRANSCRIPTIONAL REGULATORY PROTEIN"/>
    <property type="match status" value="1"/>
</dbReference>
<dbReference type="InterPro" id="IPR004111">
    <property type="entry name" value="Repressor_TetR_C"/>
</dbReference>
<dbReference type="Gene3D" id="1.10.10.60">
    <property type="entry name" value="Homeodomain-like"/>
    <property type="match status" value="1"/>
</dbReference>
<evidence type="ECO:0000313" key="6">
    <source>
        <dbReference type="EMBL" id="ADD42678.1"/>
    </source>
</evidence>
<organism evidence="6 7">
    <name type="scientific">Stackebrandtia nassauensis (strain DSM 44728 / CIP 108903 / NRRL B-16338 / NBRC 102104 / LLR-40K-21)</name>
    <dbReference type="NCBI Taxonomy" id="446470"/>
    <lineage>
        <taxon>Bacteria</taxon>
        <taxon>Bacillati</taxon>
        <taxon>Actinomycetota</taxon>
        <taxon>Actinomycetes</taxon>
        <taxon>Glycomycetales</taxon>
        <taxon>Glycomycetaceae</taxon>
        <taxon>Stackebrandtia</taxon>
    </lineage>
</organism>
<dbReference type="KEGG" id="sna:Snas_3007"/>
<keyword evidence="2 4" id="KW-0238">DNA-binding</keyword>
<proteinExistence type="predicted"/>
<dbReference type="PANTHER" id="PTHR30055">
    <property type="entry name" value="HTH-TYPE TRANSCRIPTIONAL REGULATOR RUTR"/>
    <property type="match status" value="1"/>
</dbReference>
<evidence type="ECO:0000256" key="4">
    <source>
        <dbReference type="PROSITE-ProRule" id="PRU00335"/>
    </source>
</evidence>
<feature type="domain" description="HTH tetR-type" evidence="5">
    <location>
        <begin position="30"/>
        <end position="90"/>
    </location>
</feature>
<name>D3Q9J6_STANL</name>
<dbReference type="EMBL" id="CP001778">
    <property type="protein sequence ID" value="ADD42678.1"/>
    <property type="molecule type" value="Genomic_DNA"/>
</dbReference>
<dbReference type="SUPFAM" id="SSF46689">
    <property type="entry name" value="Homeodomain-like"/>
    <property type="match status" value="1"/>
</dbReference>
<keyword evidence="1" id="KW-0805">Transcription regulation</keyword>
<dbReference type="AlphaFoldDB" id="D3Q9J6"/>
<dbReference type="PRINTS" id="PR00455">
    <property type="entry name" value="HTHTETR"/>
</dbReference>
<dbReference type="Proteomes" id="UP000000844">
    <property type="component" value="Chromosome"/>
</dbReference>
<dbReference type="Pfam" id="PF00440">
    <property type="entry name" value="TetR_N"/>
    <property type="match status" value="1"/>
</dbReference>
<evidence type="ECO:0000256" key="2">
    <source>
        <dbReference type="ARBA" id="ARBA00023125"/>
    </source>
</evidence>
<dbReference type="PROSITE" id="PS50977">
    <property type="entry name" value="HTH_TETR_2"/>
    <property type="match status" value="1"/>
</dbReference>
<dbReference type="RefSeq" id="WP_013018249.1">
    <property type="nucleotide sequence ID" value="NC_013947.1"/>
</dbReference>
<evidence type="ECO:0000256" key="3">
    <source>
        <dbReference type="ARBA" id="ARBA00023163"/>
    </source>
</evidence>
<dbReference type="GO" id="GO:0045892">
    <property type="term" value="P:negative regulation of DNA-templated transcription"/>
    <property type="evidence" value="ECO:0007669"/>
    <property type="project" value="InterPro"/>
</dbReference>
<feature type="DNA-binding region" description="H-T-H motif" evidence="4">
    <location>
        <begin position="53"/>
        <end position="72"/>
    </location>
</feature>
<dbReference type="InterPro" id="IPR001647">
    <property type="entry name" value="HTH_TetR"/>
</dbReference>
<evidence type="ECO:0000256" key="1">
    <source>
        <dbReference type="ARBA" id="ARBA00023015"/>
    </source>
</evidence>
<dbReference type="InterPro" id="IPR036271">
    <property type="entry name" value="Tet_transcr_reg_TetR-rel_C_sf"/>
</dbReference>
<dbReference type="SUPFAM" id="SSF48498">
    <property type="entry name" value="Tetracyclin repressor-like, C-terminal domain"/>
    <property type="match status" value="1"/>
</dbReference>
<dbReference type="Gene3D" id="1.10.357.10">
    <property type="entry name" value="Tetracycline Repressor, domain 2"/>
    <property type="match status" value="1"/>
</dbReference>